<dbReference type="PANTHER" id="PTHR24305">
    <property type="entry name" value="CYTOCHROME P450"/>
    <property type="match status" value="1"/>
</dbReference>
<evidence type="ECO:0000256" key="2">
    <source>
        <dbReference type="ARBA" id="ARBA00010617"/>
    </source>
</evidence>
<dbReference type="InterPro" id="IPR050121">
    <property type="entry name" value="Cytochrome_P450_monoxygenase"/>
</dbReference>
<dbReference type="PRINTS" id="PR00385">
    <property type="entry name" value="P450"/>
</dbReference>
<evidence type="ECO:0000256" key="3">
    <source>
        <dbReference type="ARBA" id="ARBA00022617"/>
    </source>
</evidence>
<dbReference type="GO" id="GO:0004497">
    <property type="term" value="F:monooxygenase activity"/>
    <property type="evidence" value="ECO:0007669"/>
    <property type="project" value="InterPro"/>
</dbReference>
<gene>
    <name evidence="9" type="ORF">CGLO_13430</name>
</gene>
<evidence type="ECO:0000256" key="6">
    <source>
        <dbReference type="PIRSR" id="PIRSR602401-1"/>
    </source>
</evidence>
<name>T0LGT1_COLGC</name>
<evidence type="ECO:0000256" key="8">
    <source>
        <dbReference type="SAM" id="Phobius"/>
    </source>
</evidence>
<dbReference type="Proteomes" id="UP000015530">
    <property type="component" value="Unassembled WGS sequence"/>
</dbReference>
<feature type="binding site" description="axial binding residue" evidence="6">
    <location>
        <position position="523"/>
    </location>
    <ligand>
        <name>heme</name>
        <dbReference type="ChEBI" id="CHEBI:30413"/>
    </ligand>
    <ligandPart>
        <name>Fe</name>
        <dbReference type="ChEBI" id="CHEBI:18248"/>
    </ligandPart>
</feature>
<comment type="caution">
    <text evidence="9">The sequence shown here is derived from an EMBL/GenBank/DDBJ whole genome shotgun (WGS) entry which is preliminary data.</text>
</comment>
<proteinExistence type="inferred from homology"/>
<evidence type="ECO:0008006" key="11">
    <source>
        <dbReference type="Google" id="ProtNLM"/>
    </source>
</evidence>
<reference evidence="10" key="1">
    <citation type="journal article" date="2013" name="Mol. Plant Microbe Interact.">
        <title>Global aspects of pacC regulation of pathogenicity genes in Colletotrichum gloeosporioides as revealed by transcriptome analysis.</title>
        <authorList>
            <person name="Alkan N."/>
            <person name="Meng X."/>
            <person name="Friedlander G."/>
            <person name="Reuveni E."/>
            <person name="Sukno S."/>
            <person name="Sherman A."/>
            <person name="Thon M."/>
            <person name="Fluhr R."/>
            <person name="Prusky D."/>
        </authorList>
    </citation>
    <scope>NUCLEOTIDE SEQUENCE [LARGE SCALE GENOMIC DNA]</scope>
    <source>
        <strain evidence="10">Cg-14</strain>
    </source>
</reference>
<evidence type="ECO:0000313" key="9">
    <source>
        <dbReference type="EMBL" id="EQB47420.1"/>
    </source>
</evidence>
<organism evidence="9 10">
    <name type="scientific">Colletotrichum gloeosporioides (strain Cg-14)</name>
    <name type="common">Anthracnose fungus</name>
    <name type="synonym">Glomerella cingulata</name>
    <dbReference type="NCBI Taxonomy" id="1237896"/>
    <lineage>
        <taxon>Eukaryota</taxon>
        <taxon>Fungi</taxon>
        <taxon>Dikarya</taxon>
        <taxon>Ascomycota</taxon>
        <taxon>Pezizomycotina</taxon>
        <taxon>Sordariomycetes</taxon>
        <taxon>Hypocreomycetidae</taxon>
        <taxon>Glomerellales</taxon>
        <taxon>Glomerellaceae</taxon>
        <taxon>Colletotrichum</taxon>
        <taxon>Colletotrichum gloeosporioides species complex</taxon>
    </lineage>
</organism>
<comment type="cofactor">
    <cofactor evidence="1 6">
        <name>heme</name>
        <dbReference type="ChEBI" id="CHEBI:30413"/>
    </cofactor>
</comment>
<keyword evidence="8" id="KW-1133">Transmembrane helix</keyword>
<keyword evidence="4 6" id="KW-0479">Metal-binding</keyword>
<keyword evidence="8" id="KW-0472">Membrane</keyword>
<dbReference type="GO" id="GO:0020037">
    <property type="term" value="F:heme binding"/>
    <property type="evidence" value="ECO:0007669"/>
    <property type="project" value="InterPro"/>
</dbReference>
<keyword evidence="5 6" id="KW-0408">Iron</keyword>
<dbReference type="SUPFAM" id="SSF48264">
    <property type="entry name" value="Cytochrome P450"/>
    <property type="match status" value="1"/>
</dbReference>
<sequence>MINTPWLQVSPAVIVGVIVLTLCCWILRLAYRQPLHGIPYNRGAAKRLMGDLTELEEWDKSGKGIRPWFLAQAHRHNSALTQIFLGPFAKPAVLVSDYREVNDILSHRDAVDFKRGKKVDVFRGLLPHAFPSMETFDPRFKSSRDLVRDLMAPSFLHSVNAPHVYAVSCNLLELWRTKARLARGRPFNVFNDIVEFSFDAILSAATGLGPEGGDVKRQLSYLSDHDNKESHFTDSSSEVDELAQLPAADQSLKLWALGVNEESLWKGFYMPSPRLYHAINKLRPSVRKAERVLKDYVESQITAAIPRLSQGGQPESALDFTIQREMRAAEKADREPFFRDPRILDQLSGYLIAGHDTSTGSLLWLVRKLLAHPTEQTKIRDDLRNTYTAAWKEGRLPTPTELVRHAPYLDAFIEEVLRLNTPVVTIMVTTNTNTLVLGHPVPADTQVFLNLTGPSINMPAVPVDESMRSETSKTYKPSRQNWDDLDPEAFRPERWLKRADDGSLVFNAASGPALAFSAGNRGCWGKRLGYLELRILLTLLLWTFDFEVPEKHISWETYDSLVTAPKSCILRVSEVSQ</sequence>
<dbReference type="HOGENOM" id="CLU_025001_1_0_1"/>
<dbReference type="PANTHER" id="PTHR24305:SF232">
    <property type="entry name" value="P450, PUTATIVE (EUROFUNG)-RELATED"/>
    <property type="match status" value="1"/>
</dbReference>
<feature type="transmembrane region" description="Helical" evidence="8">
    <location>
        <begin position="12"/>
        <end position="31"/>
    </location>
</feature>
<dbReference type="InterPro" id="IPR002401">
    <property type="entry name" value="Cyt_P450_E_grp-I"/>
</dbReference>
<evidence type="ECO:0000256" key="4">
    <source>
        <dbReference type="ARBA" id="ARBA00022723"/>
    </source>
</evidence>
<accession>T0LGT1</accession>
<dbReference type="PRINTS" id="PR00463">
    <property type="entry name" value="EP450I"/>
</dbReference>
<evidence type="ECO:0000256" key="1">
    <source>
        <dbReference type="ARBA" id="ARBA00001971"/>
    </source>
</evidence>
<protein>
    <recommendedName>
        <fullName evidence="11">Cytochrome P450</fullName>
    </recommendedName>
</protein>
<evidence type="ECO:0000256" key="7">
    <source>
        <dbReference type="SAM" id="MobiDB-lite"/>
    </source>
</evidence>
<evidence type="ECO:0000313" key="10">
    <source>
        <dbReference type="Proteomes" id="UP000015530"/>
    </source>
</evidence>
<dbReference type="STRING" id="1237896.T0LGT1"/>
<keyword evidence="3 6" id="KW-0349">Heme</keyword>
<feature type="region of interest" description="Disordered" evidence="7">
    <location>
        <begin position="460"/>
        <end position="483"/>
    </location>
</feature>
<dbReference type="EMBL" id="AMYD01002974">
    <property type="protein sequence ID" value="EQB47420.1"/>
    <property type="molecule type" value="Genomic_DNA"/>
</dbReference>
<dbReference type="Gene3D" id="1.10.630.10">
    <property type="entry name" value="Cytochrome P450"/>
    <property type="match status" value="1"/>
</dbReference>
<keyword evidence="8" id="KW-0812">Transmembrane</keyword>
<dbReference type="AlphaFoldDB" id="T0LGT1"/>
<dbReference type="InterPro" id="IPR036396">
    <property type="entry name" value="Cyt_P450_sf"/>
</dbReference>
<dbReference type="GO" id="GO:0016705">
    <property type="term" value="F:oxidoreductase activity, acting on paired donors, with incorporation or reduction of molecular oxygen"/>
    <property type="evidence" value="ECO:0007669"/>
    <property type="project" value="InterPro"/>
</dbReference>
<dbReference type="Pfam" id="PF00067">
    <property type="entry name" value="p450"/>
    <property type="match status" value="2"/>
</dbReference>
<dbReference type="OrthoDB" id="1470350at2759"/>
<evidence type="ECO:0000256" key="5">
    <source>
        <dbReference type="ARBA" id="ARBA00023004"/>
    </source>
</evidence>
<dbReference type="InterPro" id="IPR001128">
    <property type="entry name" value="Cyt_P450"/>
</dbReference>
<dbReference type="GO" id="GO:0005506">
    <property type="term" value="F:iron ion binding"/>
    <property type="evidence" value="ECO:0007669"/>
    <property type="project" value="InterPro"/>
</dbReference>
<comment type="similarity">
    <text evidence="2">Belongs to the cytochrome P450 family.</text>
</comment>